<organism evidence="1 2">
    <name type="scientific">Sulfidibacter corallicola</name>
    <dbReference type="NCBI Taxonomy" id="2818388"/>
    <lineage>
        <taxon>Bacteria</taxon>
        <taxon>Pseudomonadati</taxon>
        <taxon>Acidobacteriota</taxon>
        <taxon>Holophagae</taxon>
        <taxon>Acanthopleuribacterales</taxon>
        <taxon>Acanthopleuribacteraceae</taxon>
        <taxon>Sulfidibacter</taxon>
    </lineage>
</organism>
<sequence length="608" mass="69164">MTTSQQIDRQLWNRLDQVPEIGVHPQAECLKRIVAGQTSMTSKGFPYISEESFQTFVCRVPHLFSNGLAILKWVDGVLHHVRGWEDLEPCSRDSALRALKVIQNMVYTASITAPSDLWLVRQVLSTHKSLAIVGWLKSGNGLSPEAFAKEHQFNERQLKIDLHFLYSRGYLRLEDGTFFLSEDEAVRQLFAHLTILPKRDRGDMTKLWMRWFAGEEKDPEGGSLRDRLEAWLSFEAKKTRPQTSWIAGQWEVELGYRLLPVVLAMRARGLTLKLERQAVFSEIVPRSFPSLMDLLSRTGLVHDDRVTLLGARVFERGPGPFGIVGAYTSYLEHLDEILRGKVGHSWVSRGENVAASQDANRKSFASANKALDDFCTRFQFDYDVFIEHAVGKGEATRQRFERDRDERLRYFGADLEDAAIDEAIKEQERGVLPKNMKFIRSADIGEPSKITEALKAEGLDGKSAVMVVGNGFHEIRDQSDTKMIQVLNGYREAGILLIFTEETGLTDSDLLNTAWNTYHAGFRHVHEMSGQGLRPSWRNEKGEGMMSWSECAEKADYRVLHRYTATTRTIYPYKKGRRKNPSISVTYFCVPEALCRSLNISLEDCGRA</sequence>
<protein>
    <submittedName>
        <fullName evidence="1">Uncharacterized protein</fullName>
    </submittedName>
</protein>
<evidence type="ECO:0000313" key="1">
    <source>
        <dbReference type="EMBL" id="QTD52522.1"/>
    </source>
</evidence>
<dbReference type="KEGG" id="scor:J3U87_08620"/>
<dbReference type="Proteomes" id="UP000663929">
    <property type="component" value="Chromosome"/>
</dbReference>
<keyword evidence="2" id="KW-1185">Reference proteome</keyword>
<evidence type="ECO:0000313" key="2">
    <source>
        <dbReference type="Proteomes" id="UP000663929"/>
    </source>
</evidence>
<dbReference type="AlphaFoldDB" id="A0A8A4TU10"/>
<reference evidence="1" key="1">
    <citation type="submission" date="2021-03" db="EMBL/GenBank/DDBJ databases">
        <title>Acanthopleuribacteraceae sp. M133.</title>
        <authorList>
            <person name="Wang G."/>
        </authorList>
    </citation>
    <scope>NUCLEOTIDE SEQUENCE</scope>
    <source>
        <strain evidence="1">M133</strain>
    </source>
</reference>
<accession>A0A8A4TU10</accession>
<proteinExistence type="predicted"/>
<gene>
    <name evidence="1" type="ORF">J3U87_08620</name>
</gene>
<name>A0A8A4TU10_SULCO</name>
<dbReference type="EMBL" id="CP071793">
    <property type="protein sequence ID" value="QTD52522.1"/>
    <property type="molecule type" value="Genomic_DNA"/>
</dbReference>
<dbReference type="RefSeq" id="WP_237382630.1">
    <property type="nucleotide sequence ID" value="NZ_CP071793.1"/>
</dbReference>